<dbReference type="AlphaFoldDB" id="A0A9X9MJ34"/>
<sequence length="133" mass="15257">MELLAAINEKENTLKQTDRNDLESFFYVVIVGCLSYGCKTASDHLYHWSSANTIACPNAKENYIIIRFQSKIIDYFTPVFERVQDLAWGLREILFEDKSVGYGTPEVPNVLDDTVIRVLDDTIKKLEGEKVFN</sequence>
<dbReference type="EMBL" id="LR026990">
    <property type="protein sequence ID" value="VDB89537.1"/>
    <property type="molecule type" value="Genomic_DNA"/>
</dbReference>
<dbReference type="Proteomes" id="UP000324639">
    <property type="component" value="Chromosome Bgt_-07"/>
</dbReference>
<proteinExistence type="predicted"/>
<keyword evidence="2" id="KW-1185">Reference proteome</keyword>
<reference evidence="1 2" key="1">
    <citation type="submission" date="2018-08" db="EMBL/GenBank/DDBJ databases">
        <authorList>
            <person name="Muller C M."/>
        </authorList>
    </citation>
    <scope>NUCLEOTIDE SEQUENCE [LARGE SCALE GENOMIC DNA]</scope>
</reference>
<organism evidence="1 2">
    <name type="scientific">Blumeria graminis f. sp. tritici</name>
    <dbReference type="NCBI Taxonomy" id="62690"/>
    <lineage>
        <taxon>Eukaryota</taxon>
        <taxon>Fungi</taxon>
        <taxon>Dikarya</taxon>
        <taxon>Ascomycota</taxon>
        <taxon>Pezizomycotina</taxon>
        <taxon>Leotiomycetes</taxon>
        <taxon>Erysiphales</taxon>
        <taxon>Erysiphaceae</taxon>
        <taxon>Blumeria</taxon>
    </lineage>
</organism>
<gene>
    <name evidence="1" type="ORF">BGT96224V316_LOCUS5164</name>
</gene>
<evidence type="ECO:0000313" key="2">
    <source>
        <dbReference type="Proteomes" id="UP000324639"/>
    </source>
</evidence>
<name>A0A9X9MJ34_BLUGR</name>
<accession>A0A9X9MJ34</accession>
<protein>
    <submittedName>
        <fullName evidence="1">Bgt-50281</fullName>
    </submittedName>
</protein>
<evidence type="ECO:0000313" key="1">
    <source>
        <dbReference type="EMBL" id="VDB89537.1"/>
    </source>
</evidence>